<dbReference type="EMBL" id="LZMF01000093">
    <property type="protein sequence ID" value="OBK86350.1"/>
    <property type="molecule type" value="Genomic_DNA"/>
</dbReference>
<gene>
    <name evidence="1" type="ORF">A5648_05885</name>
</gene>
<dbReference type="RefSeq" id="WP_065025170.1">
    <property type="nucleotide sequence ID" value="NZ_LZMF01000093.1"/>
</dbReference>
<reference evidence="2" key="1">
    <citation type="submission" date="2016-06" db="EMBL/GenBank/DDBJ databases">
        <authorList>
            <person name="Sutton G."/>
            <person name="Brinkac L."/>
            <person name="Sanka R."/>
            <person name="Adams M."/>
            <person name="Lau E."/>
            <person name="Garcia-Basteiro A."/>
            <person name="Lopez-Varela E."/>
            <person name="Palencia S."/>
        </authorList>
    </citation>
    <scope>NUCLEOTIDE SEQUENCE [LARGE SCALE GENOMIC DNA]</scope>
    <source>
        <strain evidence="2">1274684.2</strain>
    </source>
</reference>
<evidence type="ECO:0000313" key="2">
    <source>
        <dbReference type="Proteomes" id="UP000093759"/>
    </source>
</evidence>
<organism evidence="1 2">
    <name type="scientific">Mycolicibacter sinensis (strain JDM601)</name>
    <name type="common">Mycobacterium sinense</name>
    <dbReference type="NCBI Taxonomy" id="875328"/>
    <lineage>
        <taxon>Bacteria</taxon>
        <taxon>Bacillati</taxon>
        <taxon>Actinomycetota</taxon>
        <taxon>Actinomycetes</taxon>
        <taxon>Mycobacteriales</taxon>
        <taxon>Mycobacteriaceae</taxon>
        <taxon>Mycolicibacter</taxon>
    </lineage>
</organism>
<protein>
    <submittedName>
        <fullName evidence="1">Uncharacterized protein</fullName>
    </submittedName>
</protein>
<proteinExistence type="predicted"/>
<name>A0A1A3TUM9_MYCSD</name>
<accession>A0A1A3TUM9</accession>
<sequence>MSKSSKFNYGTWSSCADTVWPAVEDQVRNSLEDNFDDRDVVWISRVYRDAVGAALPDGVSLRGKDFYGAHPDEQQFEGYPHDEEGCLDIAAIIRGVNLRDIVQRASQRRDR</sequence>
<comment type="caution">
    <text evidence="1">The sequence shown here is derived from an EMBL/GenBank/DDBJ whole genome shotgun (WGS) entry which is preliminary data.</text>
</comment>
<evidence type="ECO:0000313" key="1">
    <source>
        <dbReference type="EMBL" id="OBK86350.1"/>
    </source>
</evidence>
<dbReference type="AlphaFoldDB" id="A0A1A3TUM9"/>
<dbReference type="Proteomes" id="UP000093759">
    <property type="component" value="Unassembled WGS sequence"/>
</dbReference>